<dbReference type="OrthoDB" id="5242809at2"/>
<dbReference type="EMBL" id="SKBU01000013">
    <property type="protein sequence ID" value="TCJ18113.1"/>
    <property type="molecule type" value="Genomic_DNA"/>
</dbReference>
<proteinExistence type="predicted"/>
<name>A0A4R1BL58_9ACTN</name>
<evidence type="ECO:0000313" key="2">
    <source>
        <dbReference type="Proteomes" id="UP000295244"/>
    </source>
</evidence>
<dbReference type="Proteomes" id="UP000295244">
    <property type="component" value="Unassembled WGS sequence"/>
</dbReference>
<gene>
    <name evidence="1" type="ORF">E0L93_06770</name>
</gene>
<dbReference type="InterPro" id="IPR036388">
    <property type="entry name" value="WH-like_DNA-bd_sf"/>
</dbReference>
<dbReference type="Gene3D" id="1.10.10.10">
    <property type="entry name" value="Winged helix-like DNA-binding domain superfamily/Winged helix DNA-binding domain"/>
    <property type="match status" value="1"/>
</dbReference>
<reference evidence="1 2" key="1">
    <citation type="submission" date="2019-03" db="EMBL/GenBank/DDBJ databases">
        <title>Whole genome sequence of a novel Rubrobacter taiwanensis strain, isolated from Yellowstone National Park.</title>
        <authorList>
            <person name="Freed S."/>
            <person name="Ramaley R.F."/>
            <person name="Kyndt J.A."/>
        </authorList>
    </citation>
    <scope>NUCLEOTIDE SEQUENCE [LARGE SCALE GENOMIC DNA]</scope>
    <source>
        <strain evidence="1 2">Yellowstone</strain>
    </source>
</reference>
<dbReference type="RefSeq" id="WP_132690263.1">
    <property type="nucleotide sequence ID" value="NZ_SKBU01000013.1"/>
</dbReference>
<dbReference type="SUPFAM" id="SSF46785">
    <property type="entry name" value="Winged helix' DNA-binding domain"/>
    <property type="match status" value="1"/>
</dbReference>
<dbReference type="InterPro" id="IPR036390">
    <property type="entry name" value="WH_DNA-bd_sf"/>
</dbReference>
<evidence type="ECO:0008006" key="3">
    <source>
        <dbReference type="Google" id="ProtNLM"/>
    </source>
</evidence>
<dbReference type="AlphaFoldDB" id="A0A4R1BL58"/>
<accession>A0A4R1BL58</accession>
<organism evidence="1 2">
    <name type="scientific">Rubrobacter taiwanensis</name>
    <dbReference type="NCBI Taxonomy" id="185139"/>
    <lineage>
        <taxon>Bacteria</taxon>
        <taxon>Bacillati</taxon>
        <taxon>Actinomycetota</taxon>
        <taxon>Rubrobacteria</taxon>
        <taxon>Rubrobacterales</taxon>
        <taxon>Rubrobacteraceae</taxon>
        <taxon>Rubrobacter</taxon>
    </lineage>
</organism>
<protein>
    <recommendedName>
        <fullName evidence="3">DUF4325 domain-containing protein</fullName>
    </recommendedName>
</protein>
<sequence>MAEERAHRVYDLSSAGRMLVTRNVGRRVREELAGVLESLPRGGVLYVDTRGVEFMDYSFADETFGVLISRAAGGEFQDRYVVLVERERDLLENVEASLLQRKLALLRVNDVGESPQVVGSLPEHLLNTLQVIQQAHSITNSELAARLDLNHTAGNNRAAKLARLGLIHRRVETAAPSGRQYVYEKIV</sequence>
<comment type="caution">
    <text evidence="1">The sequence shown here is derived from an EMBL/GenBank/DDBJ whole genome shotgun (WGS) entry which is preliminary data.</text>
</comment>
<keyword evidence="2" id="KW-1185">Reference proteome</keyword>
<evidence type="ECO:0000313" key="1">
    <source>
        <dbReference type="EMBL" id="TCJ18113.1"/>
    </source>
</evidence>